<name>A0AAN7VI97_9COLE</name>
<accession>A0AAN7VI97</accession>
<protein>
    <submittedName>
        <fullName evidence="1">Uncharacterized protein</fullName>
    </submittedName>
</protein>
<reference evidence="1 2" key="1">
    <citation type="journal article" date="2024" name="Insects">
        <title>An Improved Chromosome-Level Genome Assembly of the Firefly Pyrocoelia pectoralis.</title>
        <authorList>
            <person name="Fu X."/>
            <person name="Meyer-Rochow V.B."/>
            <person name="Ballantyne L."/>
            <person name="Zhu X."/>
        </authorList>
    </citation>
    <scope>NUCLEOTIDE SEQUENCE [LARGE SCALE GENOMIC DNA]</scope>
    <source>
        <strain evidence="1">XCY_ONT2</strain>
    </source>
</reference>
<proteinExistence type="predicted"/>
<dbReference type="AlphaFoldDB" id="A0AAN7VI97"/>
<keyword evidence="2" id="KW-1185">Reference proteome</keyword>
<dbReference type="Proteomes" id="UP001329430">
    <property type="component" value="Chromosome 2"/>
</dbReference>
<evidence type="ECO:0000313" key="2">
    <source>
        <dbReference type="Proteomes" id="UP001329430"/>
    </source>
</evidence>
<organism evidence="1 2">
    <name type="scientific">Pyrocoelia pectoralis</name>
    <dbReference type="NCBI Taxonomy" id="417401"/>
    <lineage>
        <taxon>Eukaryota</taxon>
        <taxon>Metazoa</taxon>
        <taxon>Ecdysozoa</taxon>
        <taxon>Arthropoda</taxon>
        <taxon>Hexapoda</taxon>
        <taxon>Insecta</taxon>
        <taxon>Pterygota</taxon>
        <taxon>Neoptera</taxon>
        <taxon>Endopterygota</taxon>
        <taxon>Coleoptera</taxon>
        <taxon>Polyphaga</taxon>
        <taxon>Elateriformia</taxon>
        <taxon>Elateroidea</taxon>
        <taxon>Lampyridae</taxon>
        <taxon>Lampyrinae</taxon>
        <taxon>Pyrocoelia</taxon>
    </lineage>
</organism>
<gene>
    <name evidence="1" type="ORF">RI129_003447</name>
</gene>
<comment type="caution">
    <text evidence="1">The sequence shown here is derived from an EMBL/GenBank/DDBJ whole genome shotgun (WGS) entry which is preliminary data.</text>
</comment>
<sequence length="88" mass="10454">MIGIAVHITLNELYYCYELVRDNPDNLILNGYISLQWAFCQQFEVFCLARWCKKISMEIYGTIVSYLVIMIQYDMGTRKASKHWSLFE</sequence>
<dbReference type="EMBL" id="JAVRBK010000002">
    <property type="protein sequence ID" value="KAK5648555.1"/>
    <property type="molecule type" value="Genomic_DNA"/>
</dbReference>
<evidence type="ECO:0000313" key="1">
    <source>
        <dbReference type="EMBL" id="KAK5648555.1"/>
    </source>
</evidence>